<gene>
    <name evidence="2" type="ORF">LVIROSA_LOCUS22743</name>
</gene>
<dbReference type="AlphaFoldDB" id="A0AAU9NEZ4"/>
<comment type="caution">
    <text evidence="2">The sequence shown here is derived from an EMBL/GenBank/DDBJ whole genome shotgun (WGS) entry which is preliminary data.</text>
</comment>
<dbReference type="Pfam" id="PF14497">
    <property type="entry name" value="GST_C_3"/>
    <property type="match status" value="1"/>
</dbReference>
<accession>A0AAU9NEZ4</accession>
<name>A0AAU9NEZ4_9ASTR</name>
<sequence>MKFCIEVRLCSNKFGLNFVTDSSTTPFPPVCSSSPFSLFAFVGHERLTSYKTEWRGRAKLKSGMPPFIILPCETLNVEEVDEILRYFCHIGVVDKLYDRDSISRAETRELFHCLQRVHACFSGPDLDFDKACMQFDHQLQDHDFLVGDLLSLADIVLWSYLAGAGKKWDSKKYKYLVRFYNLMSELYSLDKVREAYLAAYPVQEDSKMDATEVDLPDAETGKPG</sequence>
<dbReference type="SUPFAM" id="SSF47616">
    <property type="entry name" value="GST C-terminal domain-like"/>
    <property type="match status" value="1"/>
</dbReference>
<evidence type="ECO:0000313" key="3">
    <source>
        <dbReference type="Proteomes" id="UP001157418"/>
    </source>
</evidence>
<organism evidence="2 3">
    <name type="scientific">Lactuca virosa</name>
    <dbReference type="NCBI Taxonomy" id="75947"/>
    <lineage>
        <taxon>Eukaryota</taxon>
        <taxon>Viridiplantae</taxon>
        <taxon>Streptophyta</taxon>
        <taxon>Embryophyta</taxon>
        <taxon>Tracheophyta</taxon>
        <taxon>Spermatophyta</taxon>
        <taxon>Magnoliopsida</taxon>
        <taxon>eudicotyledons</taxon>
        <taxon>Gunneridae</taxon>
        <taxon>Pentapetalae</taxon>
        <taxon>asterids</taxon>
        <taxon>campanulids</taxon>
        <taxon>Asterales</taxon>
        <taxon>Asteraceae</taxon>
        <taxon>Cichorioideae</taxon>
        <taxon>Cichorieae</taxon>
        <taxon>Lactucinae</taxon>
        <taxon>Lactuca</taxon>
    </lineage>
</organism>
<dbReference type="EMBL" id="CAKMRJ010004445">
    <property type="protein sequence ID" value="CAH1436369.1"/>
    <property type="molecule type" value="Genomic_DNA"/>
</dbReference>
<evidence type="ECO:0000313" key="2">
    <source>
        <dbReference type="EMBL" id="CAH1436369.1"/>
    </source>
</evidence>
<dbReference type="InterPro" id="IPR036282">
    <property type="entry name" value="Glutathione-S-Trfase_C_sf"/>
</dbReference>
<dbReference type="InterPro" id="IPR004046">
    <property type="entry name" value="GST_C"/>
</dbReference>
<protein>
    <recommendedName>
        <fullName evidence="1">Glutathione S-transferase C-terminal domain-containing protein</fullName>
    </recommendedName>
</protein>
<proteinExistence type="predicted"/>
<keyword evidence="3" id="KW-1185">Reference proteome</keyword>
<evidence type="ECO:0000259" key="1">
    <source>
        <dbReference type="Pfam" id="PF14497"/>
    </source>
</evidence>
<reference evidence="2 3" key="1">
    <citation type="submission" date="2022-01" db="EMBL/GenBank/DDBJ databases">
        <authorList>
            <person name="Xiong W."/>
            <person name="Schranz E."/>
        </authorList>
    </citation>
    <scope>NUCLEOTIDE SEQUENCE [LARGE SCALE GENOMIC DNA]</scope>
</reference>
<feature type="domain" description="Glutathione S-transferase C-terminal" evidence="1">
    <location>
        <begin position="132"/>
        <end position="187"/>
    </location>
</feature>
<dbReference type="Proteomes" id="UP001157418">
    <property type="component" value="Unassembled WGS sequence"/>
</dbReference>
<dbReference type="Gene3D" id="1.20.1050.130">
    <property type="match status" value="1"/>
</dbReference>